<dbReference type="GO" id="GO:0004313">
    <property type="term" value="F:[acyl-carrier-protein] S-acetyltransferase activity"/>
    <property type="evidence" value="ECO:0007669"/>
    <property type="project" value="UniProtKB-EC"/>
</dbReference>
<keyword evidence="6 15" id="KW-0560">Oxidoreductase</keyword>
<dbReference type="GO" id="GO:0006633">
    <property type="term" value="P:fatty acid biosynthetic process"/>
    <property type="evidence" value="ECO:0007669"/>
    <property type="project" value="InterPro"/>
</dbReference>
<dbReference type="Gene3D" id="3.40.366.10">
    <property type="entry name" value="Malonyl-Coenzyme A Acyl Carrier Protein, domain 2"/>
    <property type="match status" value="3"/>
</dbReference>
<dbReference type="PIRSF" id="PIRSF005562">
    <property type="entry name" value="FAS_yeast_beta"/>
    <property type="match status" value="1"/>
</dbReference>
<dbReference type="SMART" id="SM00827">
    <property type="entry name" value="PKS_AT"/>
    <property type="match status" value="1"/>
</dbReference>
<dbReference type="Gene3D" id="3.10.129.10">
    <property type="entry name" value="Hotdog Thioesterase"/>
    <property type="match status" value="2"/>
</dbReference>
<dbReference type="GO" id="GO:0019171">
    <property type="term" value="F:(3R)-hydroxyacyl-[acyl-carrier-protein] dehydratase activity"/>
    <property type="evidence" value="ECO:0007669"/>
    <property type="project" value="UniProtKB-EC"/>
</dbReference>
<evidence type="ECO:0000256" key="10">
    <source>
        <dbReference type="ARBA" id="ARBA00048237"/>
    </source>
</evidence>
<evidence type="ECO:0000256" key="12">
    <source>
        <dbReference type="ARBA" id="ARBA00048536"/>
    </source>
</evidence>
<keyword evidence="5 15" id="KW-0521">NADP</keyword>
<evidence type="ECO:0000313" key="19">
    <source>
        <dbReference type="Proteomes" id="UP001296104"/>
    </source>
</evidence>
<sequence>MGSSAPQTSALFEAARDGKVRLGACWGGQGPHNPHNIEQLAGVWRTHGRAEPVKTFFERAARTLQELACTPHESGFHDDFGFDLLRWITEPTSAPVDEHLALAPISSPLNTVLGLLQYSIACHRLRCTPGEFASALTAITGHSQGIFVAAAVVLSNDWDSFWKASEFVLRLSFAAGLEGHHDNPPSRLSGAELQESIDRGFGNPAPMLGVSGLTAARLSTIIQDLNTKMTDQNGPLYHALENSRTRHVVSGPVRGLWKLCLLLDRMRAGEALDQTRVLLNERKPIITMRFLPISAPYHTPYLKAAARRVVENWGLLSFLTDHKLSLPLVHTLTGACVPSHSAEALIRSLAEAVMIDRVRWPEACDALNVSHALDFGPGRVGDLVSQSASPSGICVVNMTEAHSSTRSNFYSDEPLPSLVDWASAYGPRLSHSPQGALVETKMMKVFNCCSPVMVAGMVPTSVHPDFVVAVMKAGFHAELGGGGYSNEAKFEKAVREVAARVPPYRGVTCNILYANPQSVAWQVSCLRRLIREGVPVSGITVGAGIPSDDVVADLVETMGLRHISFKPGSAAAVERVVEIAKAYPTFPIGLQWTGGRAGGHHSLEDFHEVMLAKYAQIRSCPNVTLIAGSGFGGGEDSWPYVSGEWSVEYGYSRMPFDGVLLGSRMLVCKEAHTSRAAKVLISHTPDVGDAEWQHSYSKPAGGVVTIVSEMGQPMHVLATRGVMLWKELDETLFSLRDSAARAAYLVQHRERIIARLNADSAKPWFAVDGRGCAVAVEDMTYREVLARMCELLFVRSQGRWIDASYRRLVLDFVQVAEERYGITVDAAHAPSTSTSTLTQAFAAHLGPAADHVLWPDDVFRLMALFRRRGQKPVPFVPALDERFETWYKKDSLWQSEDVEAVVDGDVQRVLVLQGPVAARHSTEVDESAADILGAISRYFASAAQQLLSPEHELLDTCIDHDIGAPRHDDDTHIDIGHALTACNGLEIHQHDRLLSYRFLPSGRHPSPDDFRHALAGTTPWLQAALDTDRIFSGHSWRDNPIRAAFAPVAGDIVEVRLASGSAKTQSVTLLSCQANNRPENKPALRIALEDSSATPTVVVTLTPPLSHTDADASIDLRYALQTDHGGARLHQQDSHHLDAFTQLYRQLWLPHGACPPARPAGLFSVYQRQHVHLSTDVVAKFEATIRRTASSRVNTWTPDMPIPLDICLVFAWEALISPLVHEDLKCDFVHLLHQSADIEQHPSVQPLMVDDVVHTTSRITTLSDSASGRKVEVCAHIVREGDTVVTVKTVFFLRRLSATQSLTQFREEEEPEMIFHADTSLRKALILDRQWLHLDSDCPDIDGNSLVFRLVRRTGTINTNGNANALQVRGEAFALDANKRLDRVGTVDFKTTDETDNVVMSFLHRHGSERWPRQALKQPGWTGLNAIHFNAPVQSRSYALASTDLNPIHVCPVFARFAGLPGTVVHGMNTSAIVKRLVQNALGDTSRSRCQRWKVTWEGMVRPGDDLAIEFQHSAMERGAMVIDIEVRNTRTGEKVLSAEALVEQPSSAYVFCGQGSQKQGMGMKLYEESSVAKAIWDRGDKHLHDKFGFSILKIVRENPERLRVKFGGKRGRIVRNNFLSMTGETERKCAVPGVTPLSLEHTFFEQRGLLFSTQFSQPALLLMELAEFEHLRHTGVIKEDAPFAGHSLGEYAALGACTSFMPLEHLLELLFFRGSKMQNALQRDRQGRTEYAMMAVDPSRVGNGLNESTLQTIVTLIASEMKELLEVVNFNAKSQQYVCAGHFRTLFVLGQMLDRFSALPTVDKAQLKQVIVVEAAAAKTITSSDALQRGKASIPLRGIDVPFHSTLLRPGVPQYRKYLSERISVEDVRPSELVDRWIPNVTGTTFSINKDYIEEVTRMTGSQQLRGLIPGMA</sequence>
<dbReference type="PANTHER" id="PTHR10982:SF21">
    <property type="entry name" value="FATTY ACID SYNTHASE SUBUNIT BETA"/>
    <property type="match status" value="1"/>
</dbReference>
<dbReference type="PRINTS" id="PR01483">
    <property type="entry name" value="FASYNTHASE"/>
</dbReference>
<dbReference type="Gene3D" id="6.10.60.10">
    <property type="match status" value="1"/>
</dbReference>
<evidence type="ECO:0000256" key="16">
    <source>
        <dbReference type="PIRSR" id="PIRSR005562-1"/>
    </source>
</evidence>
<dbReference type="GO" id="GO:0016297">
    <property type="term" value="F:fatty acyl-[ACP] hydrolase activity"/>
    <property type="evidence" value="ECO:0007669"/>
    <property type="project" value="UniProtKB-EC"/>
</dbReference>
<comment type="catalytic activity">
    <reaction evidence="13">
        <text>a 2,3-saturated acyl-[ACP] + NAD(+) = a (2E)-enoyl-[ACP] + NADH + H(+)</text>
        <dbReference type="Rhea" id="RHEA:10240"/>
        <dbReference type="Rhea" id="RHEA-COMP:9925"/>
        <dbReference type="Rhea" id="RHEA-COMP:9926"/>
        <dbReference type="ChEBI" id="CHEBI:15378"/>
        <dbReference type="ChEBI" id="CHEBI:57540"/>
        <dbReference type="ChEBI" id="CHEBI:57945"/>
        <dbReference type="ChEBI" id="CHEBI:78784"/>
        <dbReference type="ChEBI" id="CHEBI:78785"/>
        <dbReference type="EC" id="1.3.1.9"/>
    </reaction>
</comment>
<name>A0AAI8Z8L8_9PEZI</name>
<keyword evidence="8" id="KW-0456">Lyase</keyword>
<evidence type="ECO:0000256" key="2">
    <source>
        <dbReference type="ARBA" id="ARBA00010009"/>
    </source>
</evidence>
<dbReference type="InterPro" id="IPR001227">
    <property type="entry name" value="Ac_transferase_dom_sf"/>
</dbReference>
<reference evidence="18" key="1">
    <citation type="submission" date="2023-11" db="EMBL/GenBank/DDBJ databases">
        <authorList>
            <person name="Alioto T."/>
            <person name="Alioto T."/>
            <person name="Gomez Garrido J."/>
        </authorList>
    </citation>
    <scope>NUCLEOTIDE SEQUENCE</scope>
</reference>
<dbReference type="GO" id="GO:0004318">
    <property type="term" value="F:enoyl-[acyl-carrier-protein] reductase (NADH) activity"/>
    <property type="evidence" value="ECO:0007669"/>
    <property type="project" value="UniProtKB-UniRule"/>
</dbReference>
<dbReference type="InterPro" id="IPR014043">
    <property type="entry name" value="Acyl_transferase_dom"/>
</dbReference>
<evidence type="ECO:0000256" key="4">
    <source>
        <dbReference type="ARBA" id="ARBA00022801"/>
    </source>
</evidence>
<evidence type="ECO:0000256" key="15">
    <source>
        <dbReference type="PIRNR" id="PIRNR005562"/>
    </source>
</evidence>
<comment type="catalytic activity">
    <reaction evidence="12">
        <text>(9Z)-octadecenoyl-[ACP] + H2O = (9Z)-octadecenoate + holo-[ACP] + H(+)</text>
        <dbReference type="Rhea" id="RHEA:15057"/>
        <dbReference type="Rhea" id="RHEA-COMP:9685"/>
        <dbReference type="Rhea" id="RHEA-COMP:9924"/>
        <dbReference type="ChEBI" id="CHEBI:15377"/>
        <dbReference type="ChEBI" id="CHEBI:15378"/>
        <dbReference type="ChEBI" id="CHEBI:30823"/>
        <dbReference type="ChEBI" id="CHEBI:64479"/>
        <dbReference type="ChEBI" id="CHEBI:78783"/>
        <dbReference type="EC" id="3.1.2.14"/>
    </reaction>
</comment>
<feature type="domain" description="Malonyl-CoA:ACP transacylase (MAT)" evidence="17">
    <location>
        <begin position="1551"/>
        <end position="1852"/>
    </location>
</feature>
<dbReference type="InterPro" id="IPR016035">
    <property type="entry name" value="Acyl_Trfase/lysoPLipase"/>
</dbReference>
<feature type="active site" description="For acetyltransferase activity" evidence="16">
    <location>
        <position position="143"/>
    </location>
</feature>
<comment type="catalytic activity">
    <reaction evidence="14">
        <text>holo-[ACP] + acetyl-CoA = acetyl-[ACP] + CoA</text>
        <dbReference type="Rhea" id="RHEA:41788"/>
        <dbReference type="Rhea" id="RHEA-COMP:9621"/>
        <dbReference type="Rhea" id="RHEA-COMP:9685"/>
        <dbReference type="ChEBI" id="CHEBI:57287"/>
        <dbReference type="ChEBI" id="CHEBI:57288"/>
        <dbReference type="ChEBI" id="CHEBI:64479"/>
        <dbReference type="ChEBI" id="CHEBI:78446"/>
        <dbReference type="EC" id="2.3.1.38"/>
    </reaction>
</comment>
<dbReference type="Pfam" id="PF17951">
    <property type="entry name" value="FAS_meander"/>
    <property type="match status" value="1"/>
</dbReference>
<dbReference type="InterPro" id="IPR003965">
    <property type="entry name" value="Fatty_acid_synthase"/>
</dbReference>
<gene>
    <name evidence="18" type="ORF">LECACI_7A009626</name>
</gene>
<comment type="catalytic activity">
    <reaction evidence="1">
        <text>a (3R)-hydroxyacyl-[ACP] = a (2E)-enoyl-[ACP] + H2O</text>
        <dbReference type="Rhea" id="RHEA:13097"/>
        <dbReference type="Rhea" id="RHEA-COMP:9925"/>
        <dbReference type="Rhea" id="RHEA-COMP:9945"/>
        <dbReference type="ChEBI" id="CHEBI:15377"/>
        <dbReference type="ChEBI" id="CHEBI:78784"/>
        <dbReference type="ChEBI" id="CHEBI:78827"/>
        <dbReference type="EC" id="4.2.1.59"/>
    </reaction>
</comment>
<dbReference type="CDD" id="cd03447">
    <property type="entry name" value="FAS_MaoC"/>
    <property type="match status" value="1"/>
</dbReference>
<dbReference type="InterPro" id="IPR013565">
    <property type="entry name" value="Fas1/AflB-like_central"/>
</dbReference>
<dbReference type="InterPro" id="IPR029069">
    <property type="entry name" value="HotDog_dom_sf"/>
</dbReference>
<dbReference type="InterPro" id="IPR032088">
    <property type="entry name" value="SAT"/>
</dbReference>
<feature type="active site" description="For malonyltransferase activity" evidence="16">
    <location>
        <position position="1688"/>
    </location>
</feature>
<dbReference type="InterPro" id="IPR016452">
    <property type="entry name" value="Fas1/AflB-like"/>
</dbReference>
<proteinExistence type="inferred from homology"/>
<dbReference type="GO" id="GO:0004314">
    <property type="term" value="F:[acyl-carrier-protein] S-malonyltransferase activity"/>
    <property type="evidence" value="ECO:0007669"/>
    <property type="project" value="UniProtKB-EC"/>
</dbReference>
<dbReference type="Gene3D" id="3.30.1120.100">
    <property type="match status" value="1"/>
</dbReference>
<dbReference type="Gene3D" id="1.20.930.70">
    <property type="match status" value="1"/>
</dbReference>
<evidence type="ECO:0000256" key="1">
    <source>
        <dbReference type="ARBA" id="ARBA00001055"/>
    </source>
</evidence>
<evidence type="ECO:0000256" key="14">
    <source>
        <dbReference type="ARBA" id="ARBA00048835"/>
    </source>
</evidence>
<comment type="catalytic activity">
    <reaction evidence="11">
        <text>holo-[ACP] + malonyl-CoA = malonyl-[ACP] + CoA</text>
        <dbReference type="Rhea" id="RHEA:41792"/>
        <dbReference type="Rhea" id="RHEA-COMP:9623"/>
        <dbReference type="Rhea" id="RHEA-COMP:9685"/>
        <dbReference type="ChEBI" id="CHEBI:57287"/>
        <dbReference type="ChEBI" id="CHEBI:57384"/>
        <dbReference type="ChEBI" id="CHEBI:64479"/>
        <dbReference type="ChEBI" id="CHEBI:78449"/>
        <dbReference type="EC" id="2.3.1.39"/>
    </reaction>
</comment>
<dbReference type="InterPro" id="IPR040883">
    <property type="entry name" value="FAS_meander"/>
</dbReference>
<evidence type="ECO:0000313" key="18">
    <source>
        <dbReference type="EMBL" id="CAK4034468.1"/>
    </source>
</evidence>
<evidence type="ECO:0000256" key="7">
    <source>
        <dbReference type="ARBA" id="ARBA00023027"/>
    </source>
</evidence>
<evidence type="ECO:0000256" key="3">
    <source>
        <dbReference type="ARBA" id="ARBA00022679"/>
    </source>
</evidence>
<keyword evidence="7 15" id="KW-0520">NAD</keyword>
<evidence type="ECO:0000256" key="8">
    <source>
        <dbReference type="ARBA" id="ARBA00023239"/>
    </source>
</evidence>
<comment type="caution">
    <text evidence="18">The sequence shown here is derived from an EMBL/GenBank/DDBJ whole genome shotgun (WGS) entry which is preliminary data.</text>
</comment>
<protein>
    <submittedName>
        <fullName evidence="18">AflB fas-1 fatty acid synthase beta subunit</fullName>
    </submittedName>
</protein>
<accession>A0AAI8Z8L8</accession>
<keyword evidence="9" id="KW-0511">Multifunctional enzyme</keyword>
<dbReference type="Pfam" id="PF01575">
    <property type="entry name" value="MaoC_dehydratas"/>
    <property type="match status" value="1"/>
</dbReference>
<dbReference type="SUPFAM" id="SSF54637">
    <property type="entry name" value="Thioesterase/thiol ester dehydrase-isomerase"/>
    <property type="match status" value="2"/>
</dbReference>
<dbReference type="InterPro" id="IPR050830">
    <property type="entry name" value="Fungal_FAS"/>
</dbReference>
<dbReference type="Pfam" id="PF16073">
    <property type="entry name" value="SAT"/>
    <property type="match status" value="1"/>
</dbReference>
<evidence type="ECO:0000256" key="11">
    <source>
        <dbReference type="ARBA" id="ARBA00048462"/>
    </source>
</evidence>
<dbReference type="Gene3D" id="6.10.140.1400">
    <property type="match status" value="1"/>
</dbReference>
<dbReference type="Pfam" id="PF08354">
    <property type="entry name" value="Fas1-AflB-like_hel"/>
    <property type="match status" value="1"/>
</dbReference>
<comment type="similarity">
    <text evidence="2 15">Belongs to the fungal fatty acid synthetase subunit beta family.</text>
</comment>
<dbReference type="Gene3D" id="6.20.240.10">
    <property type="match status" value="1"/>
</dbReference>
<dbReference type="InterPro" id="IPR002539">
    <property type="entry name" value="MaoC-like_dom"/>
</dbReference>
<evidence type="ECO:0000256" key="13">
    <source>
        <dbReference type="ARBA" id="ARBA00048572"/>
    </source>
</evidence>
<dbReference type="Pfam" id="PF22235">
    <property type="entry name" value="FAS1_thioest_ins"/>
    <property type="match status" value="1"/>
</dbReference>
<organism evidence="18 19">
    <name type="scientific">Lecanosticta acicola</name>
    <dbReference type="NCBI Taxonomy" id="111012"/>
    <lineage>
        <taxon>Eukaryota</taxon>
        <taxon>Fungi</taxon>
        <taxon>Dikarya</taxon>
        <taxon>Ascomycota</taxon>
        <taxon>Pezizomycotina</taxon>
        <taxon>Dothideomycetes</taxon>
        <taxon>Dothideomycetidae</taxon>
        <taxon>Mycosphaerellales</taxon>
        <taxon>Mycosphaerellaceae</taxon>
        <taxon>Lecanosticta</taxon>
    </lineage>
</organism>
<dbReference type="Gene3D" id="3.20.20.70">
    <property type="entry name" value="Aldolase class I"/>
    <property type="match status" value="1"/>
</dbReference>
<keyword evidence="3 15" id="KW-0808">Transferase</keyword>
<dbReference type="PANTHER" id="PTHR10982">
    <property type="entry name" value="MALONYL COA-ACYL CARRIER PROTEIN TRANSACYLASE"/>
    <property type="match status" value="1"/>
</dbReference>
<evidence type="ECO:0000256" key="9">
    <source>
        <dbReference type="ARBA" id="ARBA00023268"/>
    </source>
</evidence>
<dbReference type="SUPFAM" id="SSF52151">
    <property type="entry name" value="FabD/lysophospholipase-like"/>
    <property type="match status" value="2"/>
</dbReference>
<evidence type="ECO:0000259" key="17">
    <source>
        <dbReference type="SMART" id="SM00827"/>
    </source>
</evidence>
<dbReference type="SUPFAM" id="SSF51412">
    <property type="entry name" value="Inosine monophosphate dehydrogenase (IMPDH)"/>
    <property type="match status" value="1"/>
</dbReference>
<dbReference type="InterPro" id="IPR013785">
    <property type="entry name" value="Aldolase_TIM"/>
</dbReference>
<keyword evidence="4 15" id="KW-0378">Hydrolase</keyword>
<dbReference type="Pfam" id="PF00698">
    <property type="entry name" value="Acyl_transf_1"/>
    <property type="match status" value="1"/>
</dbReference>
<evidence type="ECO:0000256" key="6">
    <source>
        <dbReference type="ARBA" id="ARBA00023002"/>
    </source>
</evidence>
<dbReference type="EMBL" id="CAVMBE010000118">
    <property type="protein sequence ID" value="CAK4034468.1"/>
    <property type="molecule type" value="Genomic_DNA"/>
</dbReference>
<comment type="catalytic activity">
    <reaction evidence="10">
        <text>acetyl-CoA + n malonyl-CoA + 2n NADPH + 4n H(+) = a long-chain-acyl-CoA + n CoA + n CO2 + 2n NADP(+).</text>
        <dbReference type="EC" id="2.3.1.86"/>
    </reaction>
</comment>
<keyword evidence="19" id="KW-1185">Reference proteome</keyword>
<dbReference type="Proteomes" id="UP001296104">
    <property type="component" value="Unassembled WGS sequence"/>
</dbReference>
<dbReference type="GO" id="GO:0004312">
    <property type="term" value="F:fatty acid synthase activity"/>
    <property type="evidence" value="ECO:0007669"/>
    <property type="project" value="InterPro"/>
</dbReference>
<evidence type="ECO:0000256" key="5">
    <source>
        <dbReference type="ARBA" id="ARBA00022857"/>
    </source>
</evidence>
<dbReference type="GO" id="GO:0005835">
    <property type="term" value="C:fatty acid synthase complex"/>
    <property type="evidence" value="ECO:0007669"/>
    <property type="project" value="UniProtKB-UniRule"/>
</dbReference>
<dbReference type="GO" id="GO:0004321">
    <property type="term" value="F:fatty-acyl-CoA synthase activity"/>
    <property type="evidence" value="ECO:0007669"/>
    <property type="project" value="UniProtKB-EC"/>
</dbReference>